<accession>A0ABQ1HC64</accession>
<name>A0ABQ1HC64_9GAMM</name>
<feature type="signal peptide" evidence="1">
    <location>
        <begin position="1"/>
        <end position="21"/>
    </location>
</feature>
<dbReference type="RefSeq" id="WP_188661062.1">
    <property type="nucleotide sequence ID" value="NZ_BMKC01000001.1"/>
</dbReference>
<reference evidence="3" key="1">
    <citation type="journal article" date="2019" name="Int. J. Syst. Evol. Microbiol.">
        <title>The Global Catalogue of Microorganisms (GCM) 10K type strain sequencing project: providing services to taxonomists for standard genome sequencing and annotation.</title>
        <authorList>
            <consortium name="The Broad Institute Genomics Platform"/>
            <consortium name="The Broad Institute Genome Sequencing Center for Infectious Disease"/>
            <person name="Wu L."/>
            <person name="Ma J."/>
        </authorList>
    </citation>
    <scope>NUCLEOTIDE SEQUENCE [LARGE SCALE GENOMIC DNA]</scope>
    <source>
        <strain evidence="3">CGMCC 1.15905</strain>
    </source>
</reference>
<keyword evidence="3" id="KW-1185">Reference proteome</keyword>
<comment type="caution">
    <text evidence="2">The sequence shown here is derived from an EMBL/GenBank/DDBJ whole genome shotgun (WGS) entry which is preliminary data.</text>
</comment>
<dbReference type="Proteomes" id="UP000623419">
    <property type="component" value="Unassembled WGS sequence"/>
</dbReference>
<evidence type="ECO:0000313" key="2">
    <source>
        <dbReference type="EMBL" id="GGA70334.1"/>
    </source>
</evidence>
<dbReference type="EMBL" id="BMKC01000001">
    <property type="protein sequence ID" value="GGA70334.1"/>
    <property type="molecule type" value="Genomic_DNA"/>
</dbReference>
<organism evidence="2 3">
    <name type="scientific">Arenimonas soli</name>
    <dbReference type="NCBI Taxonomy" id="2269504"/>
    <lineage>
        <taxon>Bacteria</taxon>
        <taxon>Pseudomonadati</taxon>
        <taxon>Pseudomonadota</taxon>
        <taxon>Gammaproteobacteria</taxon>
        <taxon>Lysobacterales</taxon>
        <taxon>Lysobacteraceae</taxon>
        <taxon>Arenimonas</taxon>
    </lineage>
</organism>
<sequence length="216" mass="22505">MRIIPAIALLLALLVPGSALGFQVPIDAGDRSVYLRVGDGEFENYPWWVNGGGIRPWTSGGSPESGGAVSQVRVVLSPLDIGNGVPQPMTGNGRTSSDYDGFQFCNAGQIYVGGFFRRPGASNNFAAQLSVLSPPTLNSAQGNTIPVSEISWTTSGIGDSGAQPVPPGQLAAGSNPLTTFQQNTWNESCLSFSYANSQVVAAGTYTTTVTFTLVTP</sequence>
<proteinExistence type="predicted"/>
<keyword evidence="1" id="KW-0732">Signal</keyword>
<evidence type="ECO:0000256" key="1">
    <source>
        <dbReference type="SAM" id="SignalP"/>
    </source>
</evidence>
<protein>
    <submittedName>
        <fullName evidence="2">Uncharacterized protein</fullName>
    </submittedName>
</protein>
<gene>
    <name evidence="2" type="ORF">GCM10011521_05580</name>
</gene>
<feature type="chain" id="PRO_5046458814" evidence="1">
    <location>
        <begin position="22"/>
        <end position="216"/>
    </location>
</feature>
<evidence type="ECO:0000313" key="3">
    <source>
        <dbReference type="Proteomes" id="UP000623419"/>
    </source>
</evidence>